<dbReference type="AlphaFoldDB" id="A0A077ZKH2"/>
<evidence type="ECO:0000313" key="1">
    <source>
        <dbReference type="EMBL" id="CDW60163.1"/>
    </source>
</evidence>
<evidence type="ECO:0000313" key="2">
    <source>
        <dbReference type="Proteomes" id="UP000030665"/>
    </source>
</evidence>
<organism evidence="1 2">
    <name type="scientific">Trichuris trichiura</name>
    <name type="common">Whipworm</name>
    <name type="synonym">Trichocephalus trichiurus</name>
    <dbReference type="NCBI Taxonomy" id="36087"/>
    <lineage>
        <taxon>Eukaryota</taxon>
        <taxon>Metazoa</taxon>
        <taxon>Ecdysozoa</taxon>
        <taxon>Nematoda</taxon>
        <taxon>Enoplea</taxon>
        <taxon>Dorylaimia</taxon>
        <taxon>Trichinellida</taxon>
        <taxon>Trichuridae</taxon>
        <taxon>Trichuris</taxon>
    </lineage>
</organism>
<name>A0A077ZKH2_TRITR</name>
<protein>
    <submittedName>
        <fullName evidence="1">Uncharacterized protein</fullName>
    </submittedName>
</protein>
<proteinExistence type="predicted"/>
<sequence length="179" mass="20079">MLLGAGISRPVTMFCNILVKFPPEQFRVVKQLANRLIGRLDIAPSKRLGRLESLLLELGDWKPSQLYGQLEIFYPDEADSVLCQEWLENHSRVLAHIIASSIENPIAFHSRILSSAEKRAMQTPVDISPRTARWSILLSAYGCDLVYQPGKEISNADALSRIPQAIDLLTICNRSNFSC</sequence>
<accession>A0A077ZKH2</accession>
<dbReference type="OrthoDB" id="4369127at2759"/>
<gene>
    <name evidence="1" type="ORF">TTRE_0000852101</name>
</gene>
<dbReference type="STRING" id="36087.A0A077ZKH2"/>
<reference evidence="1" key="2">
    <citation type="submission" date="2014-03" db="EMBL/GenBank/DDBJ databases">
        <title>The whipworm genome and dual-species transcriptomics of an intimate host-pathogen interaction.</title>
        <authorList>
            <person name="Foth B.J."/>
            <person name="Tsai I.J."/>
            <person name="Reid A.J."/>
            <person name="Bancroft A.J."/>
            <person name="Nichol S."/>
            <person name="Tracey A."/>
            <person name="Holroyd N."/>
            <person name="Cotton J.A."/>
            <person name="Stanley E.J."/>
            <person name="Zarowiecki M."/>
            <person name="Liu J.Z."/>
            <person name="Huckvale T."/>
            <person name="Cooper P.J."/>
            <person name="Grencis R.K."/>
            <person name="Berriman M."/>
        </authorList>
    </citation>
    <scope>NUCLEOTIDE SEQUENCE [LARGE SCALE GENOMIC DNA]</scope>
</reference>
<reference evidence="1" key="1">
    <citation type="submission" date="2014-01" db="EMBL/GenBank/DDBJ databases">
        <authorList>
            <person name="Aslett M."/>
        </authorList>
    </citation>
    <scope>NUCLEOTIDE SEQUENCE</scope>
</reference>
<dbReference type="EMBL" id="HG806926">
    <property type="protein sequence ID" value="CDW60163.1"/>
    <property type="molecule type" value="Genomic_DNA"/>
</dbReference>
<keyword evidence="2" id="KW-1185">Reference proteome</keyword>
<dbReference type="Proteomes" id="UP000030665">
    <property type="component" value="Unassembled WGS sequence"/>
</dbReference>